<sequence>MQYRSSTELANQFKIKREQLANERNDKAKKEHAPIAHKRKNSEDFIPQQGKSKLLEYKSVIHSSSREELGTSHMVVGKGQTKKNLFQSGESIQEKGTKLPMHNFRFQTSSKKGVTASVHVTGKHLLMILWIKKKLAGMSAIDEEIGIDCGSEGILEPKKVRGKTTCKDIHARNLEEKKKVTFDKGQAVGPTGKIVSELTNFIGTISRNSRFINLMYTSWHAVPKDTKKRMWEYINCATKENNEEPSKCEMFIATRTKTGEDLHIDTQVAI</sequence>
<accession>A0AAF0U2B2</accession>
<dbReference type="AlphaFoldDB" id="A0AAF0U2B2"/>
<dbReference type="Proteomes" id="UP001234989">
    <property type="component" value="Chromosome 7"/>
</dbReference>
<evidence type="ECO:0000313" key="2">
    <source>
        <dbReference type="Proteomes" id="UP001234989"/>
    </source>
</evidence>
<keyword evidence="2" id="KW-1185">Reference proteome</keyword>
<protein>
    <submittedName>
        <fullName evidence="1">Uncharacterized protein</fullName>
    </submittedName>
</protein>
<gene>
    <name evidence="1" type="ORF">MTR67_031358</name>
</gene>
<name>A0AAF0U2B2_SOLVR</name>
<proteinExistence type="predicted"/>
<feature type="non-terminal residue" evidence="1">
    <location>
        <position position="270"/>
    </location>
</feature>
<dbReference type="EMBL" id="CP133618">
    <property type="protein sequence ID" value="WMV37973.1"/>
    <property type="molecule type" value="Genomic_DNA"/>
</dbReference>
<evidence type="ECO:0000313" key="1">
    <source>
        <dbReference type="EMBL" id="WMV37973.1"/>
    </source>
</evidence>
<organism evidence="1 2">
    <name type="scientific">Solanum verrucosum</name>
    <dbReference type="NCBI Taxonomy" id="315347"/>
    <lineage>
        <taxon>Eukaryota</taxon>
        <taxon>Viridiplantae</taxon>
        <taxon>Streptophyta</taxon>
        <taxon>Embryophyta</taxon>
        <taxon>Tracheophyta</taxon>
        <taxon>Spermatophyta</taxon>
        <taxon>Magnoliopsida</taxon>
        <taxon>eudicotyledons</taxon>
        <taxon>Gunneridae</taxon>
        <taxon>Pentapetalae</taxon>
        <taxon>asterids</taxon>
        <taxon>lamiids</taxon>
        <taxon>Solanales</taxon>
        <taxon>Solanaceae</taxon>
        <taxon>Solanoideae</taxon>
        <taxon>Solaneae</taxon>
        <taxon>Solanum</taxon>
    </lineage>
</organism>
<reference evidence="1" key="1">
    <citation type="submission" date="2023-08" db="EMBL/GenBank/DDBJ databases">
        <title>A de novo genome assembly of Solanum verrucosum Schlechtendal, a Mexican diploid species geographically isolated from the other diploid A-genome species in potato relatives.</title>
        <authorList>
            <person name="Hosaka K."/>
        </authorList>
    </citation>
    <scope>NUCLEOTIDE SEQUENCE</scope>
    <source>
        <tissue evidence="1">Young leaves</tissue>
    </source>
</reference>